<feature type="domain" description="DNA primase/nucleoside triphosphatase C-terminal" evidence="2">
    <location>
        <begin position="78"/>
        <end position="126"/>
    </location>
</feature>
<sequence>MTLARDAPARSNTISRIEESDSLTAVRSLSSTGQEQSDDSASTPDSKSGCGSPTPDSSESLSEGCSSNSSQCVDFGTFVEECLIEKEHAEIAKDGLYNAYEAWADAHDQEAYAKSWFGRKLSEHVSYDECRPTRDDKRVRHYTGITLSSYGRTFLE</sequence>
<dbReference type="AlphaFoldDB" id="A0A3N6M3F3"/>
<protein>
    <recommendedName>
        <fullName evidence="2">DNA primase/nucleoside triphosphatase C-terminal domain-containing protein</fullName>
    </recommendedName>
</protein>
<evidence type="ECO:0000259" key="2">
    <source>
        <dbReference type="Pfam" id="PF03288"/>
    </source>
</evidence>
<evidence type="ECO:0000313" key="3">
    <source>
        <dbReference type="EMBL" id="RQG89731.1"/>
    </source>
</evidence>
<dbReference type="OrthoDB" id="214394at2157"/>
<organism evidence="3 4">
    <name type="scientific">Natrarchaeobius chitinivorans</name>
    <dbReference type="NCBI Taxonomy" id="1679083"/>
    <lineage>
        <taxon>Archaea</taxon>
        <taxon>Methanobacteriati</taxon>
        <taxon>Methanobacteriota</taxon>
        <taxon>Stenosarchaea group</taxon>
        <taxon>Halobacteria</taxon>
        <taxon>Halobacteriales</taxon>
        <taxon>Natrialbaceae</taxon>
        <taxon>Natrarchaeobius</taxon>
    </lineage>
</organism>
<proteinExistence type="predicted"/>
<accession>A0A3N6M3F3</accession>
<keyword evidence="4" id="KW-1185">Reference proteome</keyword>
<dbReference type="RefSeq" id="WP_124197577.1">
    <property type="nucleotide sequence ID" value="NZ_REGA01000030.1"/>
</dbReference>
<reference evidence="3 4" key="1">
    <citation type="submission" date="2018-10" db="EMBL/GenBank/DDBJ databases">
        <title>Natrarchaeobius chitinivorans gen. nov., sp. nov., and Natrarchaeobius haloalkaliphilus sp. nov., alkaliphilic, chitin-utilizing haloarchaea from hypersaline alkaline lakes.</title>
        <authorList>
            <person name="Sorokin D.Y."/>
            <person name="Elcheninov A.G."/>
            <person name="Kostrikina N.A."/>
            <person name="Bale N.J."/>
            <person name="Sinninghe Damste J.S."/>
            <person name="Khijniak T.V."/>
            <person name="Kublanov I.V."/>
            <person name="Toshchakov S.V."/>
        </authorList>
    </citation>
    <scope>NUCLEOTIDE SEQUENCE [LARGE SCALE GENOMIC DNA]</scope>
    <source>
        <strain evidence="3 4">AArcht4T</strain>
    </source>
</reference>
<dbReference type="EMBL" id="REGA01000030">
    <property type="protein sequence ID" value="RQG89731.1"/>
    <property type="molecule type" value="Genomic_DNA"/>
</dbReference>
<feature type="compositionally biased region" description="Polar residues" evidence="1">
    <location>
        <begin position="22"/>
        <end position="56"/>
    </location>
</feature>
<dbReference type="InterPro" id="IPR004968">
    <property type="entry name" value="DNA_primase/NTPase_C"/>
</dbReference>
<dbReference type="Proteomes" id="UP000282323">
    <property type="component" value="Unassembled WGS sequence"/>
</dbReference>
<gene>
    <name evidence="3" type="ORF">EA473_21405</name>
</gene>
<evidence type="ECO:0000313" key="4">
    <source>
        <dbReference type="Proteomes" id="UP000282323"/>
    </source>
</evidence>
<evidence type="ECO:0000256" key="1">
    <source>
        <dbReference type="SAM" id="MobiDB-lite"/>
    </source>
</evidence>
<dbReference type="Pfam" id="PF03288">
    <property type="entry name" value="Pox_D5"/>
    <property type="match status" value="1"/>
</dbReference>
<comment type="caution">
    <text evidence="3">The sequence shown here is derived from an EMBL/GenBank/DDBJ whole genome shotgun (WGS) entry which is preliminary data.</text>
</comment>
<name>A0A3N6M3F3_NATCH</name>
<feature type="compositionally biased region" description="Low complexity" evidence="1">
    <location>
        <begin position="57"/>
        <end position="70"/>
    </location>
</feature>
<feature type="region of interest" description="Disordered" evidence="1">
    <location>
        <begin position="1"/>
        <end position="70"/>
    </location>
</feature>